<dbReference type="Gene3D" id="3.10.100.10">
    <property type="entry name" value="Mannose-Binding Protein A, subunit A"/>
    <property type="match status" value="1"/>
</dbReference>
<dbReference type="CDD" id="cd00037">
    <property type="entry name" value="CLECT"/>
    <property type="match status" value="1"/>
</dbReference>
<dbReference type="SUPFAM" id="SSF56436">
    <property type="entry name" value="C-type lectin-like"/>
    <property type="match status" value="1"/>
</dbReference>
<feature type="domain" description="C-type lectin" evidence="2">
    <location>
        <begin position="139"/>
        <end position="257"/>
    </location>
</feature>
<feature type="signal peptide" evidence="1">
    <location>
        <begin position="1"/>
        <end position="23"/>
    </location>
</feature>
<evidence type="ECO:0000313" key="3">
    <source>
        <dbReference type="EMBL" id="UEP64251.1"/>
    </source>
</evidence>
<feature type="chain" id="PRO_5035481349" evidence="1">
    <location>
        <begin position="24"/>
        <end position="272"/>
    </location>
</feature>
<reference evidence="3" key="1">
    <citation type="submission" date="2021-06" db="EMBL/GenBank/DDBJ databases">
        <title>Identification and biotechnological exploitation of host regulation proteins from Cotesia flavipes Cameron, 1891 (Hymenoptera: Braconidae).</title>
        <authorList>
            <person name="Walker A."/>
            <person name="Robinson S."/>
            <person name="King G.F."/>
            <person name="Rossi G.D."/>
        </authorList>
    </citation>
    <scope>NUCLEOTIDE SEQUENCE</scope>
</reference>
<name>A0A8K1YTM7_COTFL</name>
<dbReference type="InterPro" id="IPR001304">
    <property type="entry name" value="C-type_lectin-like"/>
</dbReference>
<proteinExistence type="evidence at transcript level"/>
<protein>
    <submittedName>
        <fullName evidence="3">Lectin-immune supressive-avoiding hemocyte adhesion</fullName>
    </submittedName>
</protein>
<dbReference type="Pfam" id="PF00059">
    <property type="entry name" value="Lectin_C"/>
    <property type="match status" value="1"/>
</dbReference>
<evidence type="ECO:0000259" key="2">
    <source>
        <dbReference type="PROSITE" id="PS50041"/>
    </source>
</evidence>
<dbReference type="EMBL" id="MZ442221">
    <property type="protein sequence ID" value="UEP64251.1"/>
    <property type="molecule type" value="mRNA"/>
</dbReference>
<dbReference type="InterPro" id="IPR016186">
    <property type="entry name" value="C-type_lectin-like/link_sf"/>
</dbReference>
<evidence type="ECO:0000256" key="1">
    <source>
        <dbReference type="SAM" id="SignalP"/>
    </source>
</evidence>
<dbReference type="AlphaFoldDB" id="A0A8K1YTM7"/>
<dbReference type="InterPro" id="IPR016187">
    <property type="entry name" value="CTDL_fold"/>
</dbReference>
<dbReference type="PROSITE" id="PS50041">
    <property type="entry name" value="C_TYPE_LECTIN_2"/>
    <property type="match status" value="1"/>
</dbReference>
<dbReference type="SMART" id="SM00034">
    <property type="entry name" value="CLECT"/>
    <property type="match status" value="1"/>
</dbReference>
<organism evidence="3">
    <name type="scientific">Cotesia flavipes</name>
    <name type="common">Parasitic wasp</name>
    <name type="synonym">Apanteles flavipes</name>
    <dbReference type="NCBI Taxonomy" id="89805"/>
    <lineage>
        <taxon>Eukaryota</taxon>
        <taxon>Metazoa</taxon>
        <taxon>Ecdysozoa</taxon>
        <taxon>Arthropoda</taxon>
        <taxon>Hexapoda</taxon>
        <taxon>Insecta</taxon>
        <taxon>Pterygota</taxon>
        <taxon>Neoptera</taxon>
        <taxon>Endopterygota</taxon>
        <taxon>Hymenoptera</taxon>
        <taxon>Apocrita</taxon>
        <taxon>Ichneumonoidea</taxon>
        <taxon>Braconidae</taxon>
        <taxon>Microgastrinae</taxon>
        <taxon>Cotesia</taxon>
    </lineage>
</organism>
<keyword evidence="1" id="KW-0732">Signal</keyword>
<sequence>MLQRIKLNIYLFYLVILIFNVESNKCYTINNNDLVLPRYELIKKYSRSNKSVILEKKLSLIECQKLAITRKALAFNYYKNKNNNNNNNNKLNCQLLECPEINSFSSLIRDNKFNYYSLYPRYLYPVNTTVKCLPRVGVFIISEESKNYTEAKRICEEINGKLAHVISEERTEGLAKFISHSTPVFVGLSNCRSSRDRFWKNEFDEPLDCFDYRAWNKGEPSASRGCVGLIVTKSLISNITPAWRVLPCSKSLPFICEILPRVKINKKDLSFL</sequence>
<accession>A0A8K1YTM7</accession>